<dbReference type="PANTHER" id="PTHR10071:SF281">
    <property type="entry name" value="BOX A-BINDING FACTOR-RELATED"/>
    <property type="match status" value="1"/>
</dbReference>
<feature type="domain" description="GATA-type" evidence="9">
    <location>
        <begin position="75"/>
        <end position="126"/>
    </location>
</feature>
<dbReference type="AlphaFoldDB" id="A0A6A0GVM9"/>
<dbReference type="PANTHER" id="PTHR10071">
    <property type="entry name" value="TRANSCRIPTION FACTOR GATA FAMILY MEMBER"/>
    <property type="match status" value="1"/>
</dbReference>
<dbReference type="GO" id="GO:0008270">
    <property type="term" value="F:zinc ion binding"/>
    <property type="evidence" value="ECO:0007669"/>
    <property type="project" value="UniProtKB-KW"/>
</dbReference>
<dbReference type="PROSITE" id="PS00344">
    <property type="entry name" value="GATA_ZN_FINGER_1"/>
    <property type="match status" value="2"/>
</dbReference>
<dbReference type="PRINTS" id="PR00619">
    <property type="entry name" value="GATAZNFINGER"/>
</dbReference>
<reference evidence="10" key="3">
    <citation type="submission" date="2019-06" db="EMBL/GenBank/DDBJ databases">
        <authorList>
            <person name="Poynton C."/>
            <person name="Hasenbein S."/>
            <person name="Benoit J.B."/>
            <person name="Sepulveda M.S."/>
            <person name="Poelchau M.F."/>
            <person name="Murali S.C."/>
            <person name="Chen S."/>
            <person name="Glastad K.M."/>
            <person name="Werren J.H."/>
            <person name="Vineis J.H."/>
            <person name="Bowen J.L."/>
            <person name="Friedrich M."/>
            <person name="Jones J."/>
            <person name="Robertson H.M."/>
            <person name="Feyereisen R."/>
            <person name="Mechler-Hickson A."/>
            <person name="Mathers N."/>
            <person name="Lee C.E."/>
            <person name="Colbourne J.K."/>
            <person name="Biales A."/>
            <person name="Johnston J.S."/>
            <person name="Wellborn G.A."/>
            <person name="Rosendale A.J."/>
            <person name="Cridge A.G."/>
            <person name="Munoz-Torres M.C."/>
            <person name="Bain P.A."/>
            <person name="Manny A.R."/>
            <person name="Major K.M."/>
            <person name="Lambert F.N."/>
            <person name="Vulpe C.D."/>
            <person name="Tuck P."/>
            <person name="Blalock B.J."/>
            <person name="Lin Y.-Y."/>
            <person name="Smith M.E."/>
            <person name="Ochoa-Acuna H."/>
            <person name="Chen M.-J.M."/>
            <person name="Childers C.P."/>
            <person name="Qu J."/>
            <person name="Dugan S."/>
            <person name="Lee S.L."/>
            <person name="Chao H."/>
            <person name="Dinh H."/>
            <person name="Han Y."/>
            <person name="Doddapaneni H."/>
            <person name="Worley K.C."/>
            <person name="Muzny D.M."/>
            <person name="Gibbs R.A."/>
            <person name="Richards S."/>
        </authorList>
    </citation>
    <scope>NUCLEOTIDE SEQUENCE</scope>
    <source>
        <strain evidence="10">HAZT.00-mixed</strain>
        <tissue evidence="10">Whole organism</tissue>
    </source>
</reference>
<keyword evidence="4" id="KW-0862">Zinc</keyword>
<keyword evidence="2" id="KW-0479">Metal-binding</keyword>
<evidence type="ECO:0000256" key="3">
    <source>
        <dbReference type="ARBA" id="ARBA00022771"/>
    </source>
</evidence>
<dbReference type="GO" id="GO:0045944">
    <property type="term" value="P:positive regulation of transcription by RNA polymerase II"/>
    <property type="evidence" value="ECO:0007669"/>
    <property type="project" value="TreeGrafter"/>
</dbReference>
<reference evidence="10" key="1">
    <citation type="submission" date="2014-08" db="EMBL/GenBank/DDBJ databases">
        <authorList>
            <person name="Murali S."/>
            <person name="Richards S."/>
            <person name="Bandaranaike D."/>
            <person name="Bellair M."/>
            <person name="Blankenburg K."/>
            <person name="Chao H."/>
            <person name="Dinh H."/>
            <person name="Doddapaneni H."/>
            <person name="Dugan-Rocha S."/>
            <person name="Elkadiri S."/>
            <person name="Gnanaolivu R."/>
            <person name="Hughes D."/>
            <person name="Lee S."/>
            <person name="Li M."/>
            <person name="Ming W."/>
            <person name="Munidasa M."/>
            <person name="Muniz J."/>
            <person name="Nguyen L."/>
            <person name="Osuji N."/>
            <person name="Pu L.-L."/>
            <person name="Puazo M."/>
            <person name="Skinner E."/>
            <person name="Qu C."/>
            <person name="Quiroz J."/>
            <person name="Raj R."/>
            <person name="Weissenberger G."/>
            <person name="Xin Y."/>
            <person name="Zou X."/>
            <person name="Han Y."/>
            <person name="Worley K."/>
            <person name="Muzny D."/>
            <person name="Gibbs R."/>
        </authorList>
    </citation>
    <scope>NUCLEOTIDE SEQUENCE</scope>
    <source>
        <strain evidence="10">HAZT.00-mixed</strain>
        <tissue evidence="10">Whole organism</tissue>
    </source>
</reference>
<organism evidence="10">
    <name type="scientific">Hyalella azteca</name>
    <name type="common">Amphipod</name>
    <dbReference type="NCBI Taxonomy" id="294128"/>
    <lineage>
        <taxon>Eukaryota</taxon>
        <taxon>Metazoa</taxon>
        <taxon>Ecdysozoa</taxon>
        <taxon>Arthropoda</taxon>
        <taxon>Crustacea</taxon>
        <taxon>Multicrustacea</taxon>
        <taxon>Malacostraca</taxon>
        <taxon>Eumalacostraca</taxon>
        <taxon>Peracarida</taxon>
        <taxon>Amphipoda</taxon>
        <taxon>Senticaudata</taxon>
        <taxon>Talitrida</taxon>
        <taxon>Talitroidea</taxon>
        <taxon>Hyalellidae</taxon>
        <taxon>Hyalella</taxon>
    </lineage>
</organism>
<dbReference type="Pfam" id="PF00320">
    <property type="entry name" value="GATA"/>
    <property type="match status" value="2"/>
</dbReference>
<sequence length="126" mass="14087">MHSSAAYAALTSDDFWSSCDGRELRECVNCGESQTPLWRRDITGHYLCNACGLYTRTNGINRPLGKTPTRRPGTRKVDQVCTNCQTTVTSLWRRNPAGEPVCNACGLYFKLHQSNRPGSMKKDSLQ</sequence>
<evidence type="ECO:0000259" key="9">
    <source>
        <dbReference type="PROSITE" id="PS50114"/>
    </source>
</evidence>
<evidence type="ECO:0000256" key="8">
    <source>
        <dbReference type="PROSITE-ProRule" id="PRU00094"/>
    </source>
</evidence>
<reference evidence="10" key="2">
    <citation type="journal article" date="2018" name="Environ. Sci. Technol.">
        <title>The Toxicogenome of Hyalella azteca: A Model for Sediment Ecotoxicology and Evolutionary Toxicology.</title>
        <authorList>
            <person name="Poynton H.C."/>
            <person name="Hasenbein S."/>
            <person name="Benoit J.B."/>
            <person name="Sepulveda M.S."/>
            <person name="Poelchau M.F."/>
            <person name="Hughes D.S.T."/>
            <person name="Murali S.C."/>
            <person name="Chen S."/>
            <person name="Glastad K.M."/>
            <person name="Goodisman M.A.D."/>
            <person name="Werren J.H."/>
            <person name="Vineis J.H."/>
            <person name="Bowen J.L."/>
            <person name="Friedrich M."/>
            <person name="Jones J."/>
            <person name="Robertson H.M."/>
            <person name="Feyereisen R."/>
            <person name="Mechler-Hickson A."/>
            <person name="Mathers N."/>
            <person name="Lee C.E."/>
            <person name="Colbourne J.K."/>
            <person name="Biales A."/>
            <person name="Johnston J.S."/>
            <person name="Wellborn G.A."/>
            <person name="Rosendale A.J."/>
            <person name="Cridge A.G."/>
            <person name="Munoz-Torres M.C."/>
            <person name="Bain P.A."/>
            <person name="Manny A.R."/>
            <person name="Major K.M."/>
            <person name="Lambert F.N."/>
            <person name="Vulpe C.D."/>
            <person name="Tuck P."/>
            <person name="Blalock B.J."/>
            <person name="Lin Y.Y."/>
            <person name="Smith M.E."/>
            <person name="Ochoa-Acuna H."/>
            <person name="Chen M.M."/>
            <person name="Childers C.P."/>
            <person name="Qu J."/>
            <person name="Dugan S."/>
            <person name="Lee S.L."/>
            <person name="Chao H."/>
            <person name="Dinh H."/>
            <person name="Han Y."/>
            <person name="Doddapaneni H."/>
            <person name="Worley K.C."/>
            <person name="Muzny D.M."/>
            <person name="Gibbs R.A."/>
            <person name="Richards S."/>
        </authorList>
    </citation>
    <scope>NUCLEOTIDE SEQUENCE</scope>
    <source>
        <strain evidence="10">HAZT.00-mixed</strain>
        <tissue evidence="10">Whole organism</tissue>
    </source>
</reference>
<keyword evidence="6" id="KW-0804">Transcription</keyword>
<evidence type="ECO:0000256" key="5">
    <source>
        <dbReference type="ARBA" id="ARBA00023015"/>
    </source>
</evidence>
<protein>
    <recommendedName>
        <fullName evidence="9">GATA-type domain-containing protein</fullName>
    </recommendedName>
</protein>
<keyword evidence="7" id="KW-0539">Nucleus</keyword>
<comment type="subcellular location">
    <subcellularLocation>
        <location evidence="1">Nucleus</location>
    </subcellularLocation>
</comment>
<accession>A0A6A0GVM9</accession>
<dbReference type="OrthoDB" id="2162994at2759"/>
<evidence type="ECO:0000256" key="7">
    <source>
        <dbReference type="ARBA" id="ARBA00023242"/>
    </source>
</evidence>
<keyword evidence="3 8" id="KW-0863">Zinc-finger</keyword>
<keyword evidence="5" id="KW-0805">Transcription regulation</keyword>
<evidence type="ECO:0000256" key="2">
    <source>
        <dbReference type="ARBA" id="ARBA00022723"/>
    </source>
</evidence>
<comment type="caution">
    <text evidence="10">The sequence shown here is derived from an EMBL/GenBank/DDBJ whole genome shotgun (WGS) entry which is preliminary data.</text>
</comment>
<proteinExistence type="predicted"/>
<dbReference type="InterPro" id="IPR013088">
    <property type="entry name" value="Znf_NHR/GATA"/>
</dbReference>
<dbReference type="InterPro" id="IPR000679">
    <property type="entry name" value="Znf_GATA"/>
</dbReference>
<dbReference type="PROSITE" id="PS50114">
    <property type="entry name" value="GATA_ZN_FINGER_2"/>
    <property type="match status" value="2"/>
</dbReference>
<dbReference type="GO" id="GO:0000978">
    <property type="term" value="F:RNA polymerase II cis-regulatory region sequence-specific DNA binding"/>
    <property type="evidence" value="ECO:0007669"/>
    <property type="project" value="TreeGrafter"/>
</dbReference>
<dbReference type="SUPFAM" id="SSF57716">
    <property type="entry name" value="Glucocorticoid receptor-like (DNA-binding domain)"/>
    <property type="match status" value="2"/>
</dbReference>
<name>A0A6A0GVM9_HYAAZ</name>
<dbReference type="GO" id="GO:0000122">
    <property type="term" value="P:negative regulation of transcription by RNA polymerase II"/>
    <property type="evidence" value="ECO:0007669"/>
    <property type="project" value="TreeGrafter"/>
</dbReference>
<dbReference type="Proteomes" id="UP000711488">
    <property type="component" value="Unassembled WGS sequence"/>
</dbReference>
<feature type="non-terminal residue" evidence="10">
    <location>
        <position position="126"/>
    </location>
</feature>
<evidence type="ECO:0000256" key="6">
    <source>
        <dbReference type="ARBA" id="ARBA00023163"/>
    </source>
</evidence>
<dbReference type="GO" id="GO:0045165">
    <property type="term" value="P:cell fate commitment"/>
    <property type="evidence" value="ECO:0007669"/>
    <property type="project" value="TreeGrafter"/>
</dbReference>
<evidence type="ECO:0000256" key="4">
    <source>
        <dbReference type="ARBA" id="ARBA00022833"/>
    </source>
</evidence>
<dbReference type="Gene3D" id="3.30.50.10">
    <property type="entry name" value="Erythroid Transcription Factor GATA-1, subunit A"/>
    <property type="match status" value="2"/>
</dbReference>
<dbReference type="GO" id="GO:0000981">
    <property type="term" value="F:DNA-binding transcription factor activity, RNA polymerase II-specific"/>
    <property type="evidence" value="ECO:0007669"/>
    <property type="project" value="TreeGrafter"/>
</dbReference>
<feature type="domain" description="GATA-type" evidence="9">
    <location>
        <begin position="21"/>
        <end position="75"/>
    </location>
</feature>
<dbReference type="InterPro" id="IPR039355">
    <property type="entry name" value="Transcription_factor_GATA"/>
</dbReference>
<dbReference type="SMART" id="SM00401">
    <property type="entry name" value="ZnF_GATA"/>
    <property type="match status" value="2"/>
</dbReference>
<evidence type="ECO:0000256" key="1">
    <source>
        <dbReference type="ARBA" id="ARBA00004123"/>
    </source>
</evidence>
<dbReference type="CDD" id="cd00202">
    <property type="entry name" value="ZnF_GATA"/>
    <property type="match status" value="2"/>
</dbReference>
<dbReference type="GO" id="GO:0005634">
    <property type="term" value="C:nucleus"/>
    <property type="evidence" value="ECO:0007669"/>
    <property type="project" value="UniProtKB-SubCell"/>
</dbReference>
<dbReference type="EMBL" id="JQDR03013181">
    <property type="protein sequence ID" value="KAA0190078.1"/>
    <property type="molecule type" value="Genomic_DNA"/>
</dbReference>
<gene>
    <name evidence="10" type="ORF">HAZT_HAZT002111</name>
</gene>
<evidence type="ECO:0000313" key="10">
    <source>
        <dbReference type="EMBL" id="KAA0190078.1"/>
    </source>
</evidence>